<keyword evidence="2" id="KW-0812">Transmembrane</keyword>
<gene>
    <name evidence="3" type="ORF">SAMN05414137_105214</name>
</gene>
<feature type="transmembrane region" description="Helical" evidence="2">
    <location>
        <begin position="39"/>
        <end position="59"/>
    </location>
</feature>
<organism evidence="3 4">
    <name type="scientific">Streptacidiphilus jiangxiensis</name>
    <dbReference type="NCBI Taxonomy" id="235985"/>
    <lineage>
        <taxon>Bacteria</taxon>
        <taxon>Bacillati</taxon>
        <taxon>Actinomycetota</taxon>
        <taxon>Actinomycetes</taxon>
        <taxon>Kitasatosporales</taxon>
        <taxon>Streptomycetaceae</taxon>
        <taxon>Streptacidiphilus</taxon>
    </lineage>
</organism>
<dbReference type="eggNOG" id="ENOG5033M69">
    <property type="taxonomic scope" value="Bacteria"/>
</dbReference>
<evidence type="ECO:0000313" key="3">
    <source>
        <dbReference type="EMBL" id="SEL06953.1"/>
    </source>
</evidence>
<feature type="transmembrane region" description="Helical" evidence="2">
    <location>
        <begin position="6"/>
        <end position="27"/>
    </location>
</feature>
<dbReference type="EMBL" id="FOAZ01000005">
    <property type="protein sequence ID" value="SEL06953.1"/>
    <property type="molecule type" value="Genomic_DNA"/>
</dbReference>
<dbReference type="AlphaFoldDB" id="A0A1H7M6Y6"/>
<keyword evidence="2" id="KW-1133">Transmembrane helix</keyword>
<dbReference type="RefSeq" id="WP_052438976.1">
    <property type="nucleotide sequence ID" value="NZ_BBPN01000023.1"/>
</dbReference>
<feature type="region of interest" description="Disordered" evidence="1">
    <location>
        <begin position="125"/>
        <end position="164"/>
    </location>
</feature>
<evidence type="ECO:0000313" key="4">
    <source>
        <dbReference type="Proteomes" id="UP000183015"/>
    </source>
</evidence>
<accession>A0A1H7M6Y6</accession>
<name>A0A1H7M6Y6_STRJI</name>
<keyword evidence="2" id="KW-0472">Membrane</keyword>
<keyword evidence="4" id="KW-1185">Reference proteome</keyword>
<dbReference type="STRING" id="235985.SAMN05414137_105214"/>
<dbReference type="Proteomes" id="UP000183015">
    <property type="component" value="Unassembled WGS sequence"/>
</dbReference>
<protein>
    <submittedName>
        <fullName evidence="3">Uncharacterized protein</fullName>
    </submittedName>
</protein>
<reference evidence="4" key="1">
    <citation type="submission" date="2016-10" db="EMBL/GenBank/DDBJ databases">
        <authorList>
            <person name="Varghese N."/>
        </authorList>
    </citation>
    <scope>NUCLEOTIDE SEQUENCE [LARGE SCALE GENOMIC DNA]</scope>
    <source>
        <strain evidence="4">DSM 45096 / BCRC 16803 / CGMCC 4.1857 / CIP 109030 / JCM 12277 / KCTC 19219 / NBRC 100920 / 33214</strain>
    </source>
</reference>
<evidence type="ECO:0000256" key="2">
    <source>
        <dbReference type="SAM" id="Phobius"/>
    </source>
</evidence>
<feature type="compositionally biased region" description="Pro residues" evidence="1">
    <location>
        <begin position="153"/>
        <end position="164"/>
    </location>
</feature>
<proteinExistence type="predicted"/>
<evidence type="ECO:0000256" key="1">
    <source>
        <dbReference type="SAM" id="MobiDB-lite"/>
    </source>
</evidence>
<feature type="compositionally biased region" description="Low complexity" evidence="1">
    <location>
        <begin position="143"/>
        <end position="152"/>
    </location>
</feature>
<sequence>MLDISAHPFIAIYVLLLLISGVGLVVLSAMGSGGQTVGWRIFGVIAGLAFFGYGIYLGFFFTGGTYIISFKAVILPFVMLAGVIGKLRAGKAPDAAAPQVYVAPQGVQQHAYNVAAPYASLPQMPPPPVGYQQEPPAGYQPVQPQDAARPYDAAPPPPMAPPQG</sequence>
<feature type="transmembrane region" description="Helical" evidence="2">
    <location>
        <begin position="65"/>
        <end position="84"/>
    </location>
</feature>